<dbReference type="AlphaFoldDB" id="A0A8K0FZF1"/>
<dbReference type="GO" id="GO:0046872">
    <property type="term" value="F:metal ion binding"/>
    <property type="evidence" value="ECO:0007669"/>
    <property type="project" value="UniProtKB-KW"/>
</dbReference>
<keyword evidence="2 6" id="KW-0808">Transferase</keyword>
<evidence type="ECO:0000313" key="8">
    <source>
        <dbReference type="Proteomes" id="UP000801492"/>
    </source>
</evidence>
<dbReference type="PANTHER" id="PTHR11525:SF0">
    <property type="entry name" value="FARNESYL PYROPHOSPHATE SYNTHASE"/>
    <property type="match status" value="1"/>
</dbReference>
<evidence type="ECO:0000256" key="2">
    <source>
        <dbReference type="ARBA" id="ARBA00022679"/>
    </source>
</evidence>
<evidence type="ECO:0000256" key="6">
    <source>
        <dbReference type="RuleBase" id="RU004466"/>
    </source>
</evidence>
<evidence type="ECO:0008006" key="9">
    <source>
        <dbReference type="Google" id="ProtNLM"/>
    </source>
</evidence>
<dbReference type="InterPro" id="IPR008949">
    <property type="entry name" value="Isoprenoid_synthase_dom_sf"/>
</dbReference>
<dbReference type="InterPro" id="IPR039702">
    <property type="entry name" value="FPS1-like"/>
</dbReference>
<sequence length="252" mass="29423">MDGSDTRRGLPCWYKNDDVQLRAINDAVFVQHCPYLLLNKYFTKHYFHLPALNWLNKMTVITTTGQIMDLFCLLNGKPRFDAFTMDRVRLIARYKGAYPEFISPVLLALKFAKPNYVNTYKQAKLVLCELGHYFGAQNDILDCYGDPLITGKVGTDIRDGKCTWLIAKALEKATDNQMQMLKRYYGRPDFQSDLKIKSVYEQLNILEDFLAYEEESYNQICKLIKEMPEEFPQDYFLKFVNALYGRNVFMSP</sequence>
<dbReference type="GO" id="GO:0042811">
    <property type="term" value="P:pheromone biosynthetic process"/>
    <property type="evidence" value="ECO:0007669"/>
    <property type="project" value="UniProtKB-ARBA"/>
</dbReference>
<gene>
    <name evidence="7" type="ORF">ILUMI_23702</name>
</gene>
<dbReference type="Gene3D" id="1.10.600.10">
    <property type="entry name" value="Farnesyl Diphosphate Synthase"/>
    <property type="match status" value="1"/>
</dbReference>
<dbReference type="OrthoDB" id="10257492at2759"/>
<name>A0A8K0FZF1_IGNLU</name>
<dbReference type="PANTHER" id="PTHR11525">
    <property type="entry name" value="FARNESYL-PYROPHOSPHATE SYNTHETASE"/>
    <property type="match status" value="1"/>
</dbReference>
<comment type="similarity">
    <text evidence="6">Belongs to the FPP/GGPP synthase family.</text>
</comment>
<evidence type="ECO:0000256" key="1">
    <source>
        <dbReference type="ARBA" id="ARBA00001946"/>
    </source>
</evidence>
<dbReference type="SUPFAM" id="SSF48576">
    <property type="entry name" value="Terpenoid synthases"/>
    <property type="match status" value="1"/>
</dbReference>
<dbReference type="GO" id="GO:0005737">
    <property type="term" value="C:cytoplasm"/>
    <property type="evidence" value="ECO:0007669"/>
    <property type="project" value="TreeGrafter"/>
</dbReference>
<dbReference type="InterPro" id="IPR000092">
    <property type="entry name" value="Polyprenyl_synt"/>
</dbReference>
<keyword evidence="3" id="KW-0479">Metal-binding</keyword>
<dbReference type="EMBL" id="VTPC01090614">
    <property type="protein sequence ID" value="KAF2882477.1"/>
    <property type="molecule type" value="Genomic_DNA"/>
</dbReference>
<reference evidence="7" key="1">
    <citation type="submission" date="2019-08" db="EMBL/GenBank/DDBJ databases">
        <title>The genome of the North American firefly Photinus pyralis.</title>
        <authorList>
            <consortium name="Photinus pyralis genome working group"/>
            <person name="Fallon T.R."/>
            <person name="Sander Lower S.E."/>
            <person name="Weng J.-K."/>
        </authorList>
    </citation>
    <scope>NUCLEOTIDE SEQUENCE</scope>
    <source>
        <strain evidence="7">TRF0915ILg1</strain>
        <tissue evidence="7">Whole body</tissue>
    </source>
</reference>
<keyword evidence="4" id="KW-0460">Magnesium</keyword>
<evidence type="ECO:0000313" key="7">
    <source>
        <dbReference type="EMBL" id="KAF2882477.1"/>
    </source>
</evidence>
<accession>A0A8K0FZF1</accession>
<evidence type="ECO:0000256" key="5">
    <source>
        <dbReference type="ARBA" id="ARBA00033740"/>
    </source>
</evidence>
<proteinExistence type="inferred from homology"/>
<comment type="pathway">
    <text evidence="5">Pheromone biosynthesis.</text>
</comment>
<evidence type="ECO:0000256" key="4">
    <source>
        <dbReference type="ARBA" id="ARBA00022842"/>
    </source>
</evidence>
<comment type="cofactor">
    <cofactor evidence="1">
        <name>Mg(2+)</name>
        <dbReference type="ChEBI" id="CHEBI:18420"/>
    </cofactor>
</comment>
<keyword evidence="8" id="KW-1185">Reference proteome</keyword>
<evidence type="ECO:0000256" key="3">
    <source>
        <dbReference type="ARBA" id="ARBA00022723"/>
    </source>
</evidence>
<comment type="caution">
    <text evidence="7">The sequence shown here is derived from an EMBL/GenBank/DDBJ whole genome shotgun (WGS) entry which is preliminary data.</text>
</comment>
<dbReference type="Pfam" id="PF00348">
    <property type="entry name" value="polyprenyl_synt"/>
    <property type="match status" value="1"/>
</dbReference>
<dbReference type="GO" id="GO:0004337">
    <property type="term" value="F:(2E,6E)-farnesyl diphosphate synthase activity"/>
    <property type="evidence" value="ECO:0007669"/>
    <property type="project" value="TreeGrafter"/>
</dbReference>
<dbReference type="GO" id="GO:0004161">
    <property type="term" value="F:dimethylallyltranstransferase activity"/>
    <property type="evidence" value="ECO:0007669"/>
    <property type="project" value="TreeGrafter"/>
</dbReference>
<dbReference type="GO" id="GO:0045337">
    <property type="term" value="P:farnesyl diphosphate biosynthetic process"/>
    <property type="evidence" value="ECO:0007669"/>
    <property type="project" value="TreeGrafter"/>
</dbReference>
<dbReference type="Proteomes" id="UP000801492">
    <property type="component" value="Unassembled WGS sequence"/>
</dbReference>
<organism evidence="7 8">
    <name type="scientific">Ignelater luminosus</name>
    <name type="common">Cucubano</name>
    <name type="synonym">Pyrophorus luminosus</name>
    <dbReference type="NCBI Taxonomy" id="2038154"/>
    <lineage>
        <taxon>Eukaryota</taxon>
        <taxon>Metazoa</taxon>
        <taxon>Ecdysozoa</taxon>
        <taxon>Arthropoda</taxon>
        <taxon>Hexapoda</taxon>
        <taxon>Insecta</taxon>
        <taxon>Pterygota</taxon>
        <taxon>Neoptera</taxon>
        <taxon>Endopterygota</taxon>
        <taxon>Coleoptera</taxon>
        <taxon>Polyphaga</taxon>
        <taxon>Elateriformia</taxon>
        <taxon>Elateroidea</taxon>
        <taxon>Elateridae</taxon>
        <taxon>Agrypninae</taxon>
        <taxon>Pyrophorini</taxon>
        <taxon>Ignelater</taxon>
    </lineage>
</organism>
<protein>
    <recommendedName>
        <fullName evidence="9">Farnesyl pyrophosphate synthase</fullName>
    </recommendedName>
</protein>